<organism evidence="1 2">
    <name type="scientific">Nocardia halotolerans</name>
    <dbReference type="NCBI Taxonomy" id="1755878"/>
    <lineage>
        <taxon>Bacteria</taxon>
        <taxon>Bacillati</taxon>
        <taxon>Actinomycetota</taxon>
        <taxon>Actinomycetes</taxon>
        <taxon>Mycobacteriales</taxon>
        <taxon>Nocardiaceae</taxon>
        <taxon>Nocardia</taxon>
    </lineage>
</organism>
<evidence type="ECO:0000313" key="1">
    <source>
        <dbReference type="EMBL" id="MFC4373289.1"/>
    </source>
</evidence>
<protein>
    <recommendedName>
        <fullName evidence="3">Zinc-finger domain-containing protein</fullName>
    </recommendedName>
</protein>
<dbReference type="Proteomes" id="UP001595844">
    <property type="component" value="Unassembled WGS sequence"/>
</dbReference>
<accession>A0ABV8VBJ5</accession>
<proteinExistence type="predicted"/>
<keyword evidence="2" id="KW-1185">Reference proteome</keyword>
<evidence type="ECO:0008006" key="3">
    <source>
        <dbReference type="Google" id="ProtNLM"/>
    </source>
</evidence>
<gene>
    <name evidence="1" type="ORF">ACFO5K_04170</name>
</gene>
<dbReference type="EMBL" id="JBHSDL010000005">
    <property type="protein sequence ID" value="MFC4373289.1"/>
    <property type="molecule type" value="Genomic_DNA"/>
</dbReference>
<evidence type="ECO:0000313" key="2">
    <source>
        <dbReference type="Proteomes" id="UP001595844"/>
    </source>
</evidence>
<sequence>MSKAIHCDRDGCDTWERTQPANLYLGQINSHTDAWIVVHAADQRERHFCTLDCLTHWAAANSGR</sequence>
<comment type="caution">
    <text evidence="1">The sequence shown here is derived from an EMBL/GenBank/DDBJ whole genome shotgun (WGS) entry which is preliminary data.</text>
</comment>
<dbReference type="RefSeq" id="WP_378555910.1">
    <property type="nucleotide sequence ID" value="NZ_JBHSDL010000005.1"/>
</dbReference>
<name>A0ABV8VBJ5_9NOCA</name>
<reference evidence="2" key="1">
    <citation type="journal article" date="2019" name="Int. J. Syst. Evol. Microbiol.">
        <title>The Global Catalogue of Microorganisms (GCM) 10K type strain sequencing project: providing services to taxonomists for standard genome sequencing and annotation.</title>
        <authorList>
            <consortium name="The Broad Institute Genomics Platform"/>
            <consortium name="The Broad Institute Genome Sequencing Center for Infectious Disease"/>
            <person name="Wu L."/>
            <person name="Ma J."/>
        </authorList>
    </citation>
    <scope>NUCLEOTIDE SEQUENCE [LARGE SCALE GENOMIC DNA]</scope>
    <source>
        <strain evidence="2">IBRC-M 10490</strain>
    </source>
</reference>